<organism evidence="14 15">
    <name type="scientific">Frankliniella fusca</name>
    <dbReference type="NCBI Taxonomy" id="407009"/>
    <lineage>
        <taxon>Eukaryota</taxon>
        <taxon>Metazoa</taxon>
        <taxon>Ecdysozoa</taxon>
        <taxon>Arthropoda</taxon>
        <taxon>Hexapoda</taxon>
        <taxon>Insecta</taxon>
        <taxon>Pterygota</taxon>
        <taxon>Neoptera</taxon>
        <taxon>Paraneoptera</taxon>
        <taxon>Thysanoptera</taxon>
        <taxon>Terebrantia</taxon>
        <taxon>Thripoidea</taxon>
        <taxon>Thripidae</taxon>
        <taxon>Frankliniella</taxon>
    </lineage>
</organism>
<comment type="caution">
    <text evidence="14">The sequence shown here is derived from an EMBL/GenBank/DDBJ whole genome shotgun (WGS) entry which is preliminary data.</text>
</comment>
<dbReference type="InterPro" id="IPR056292">
    <property type="entry name" value="DRC7_C"/>
</dbReference>
<evidence type="ECO:0000313" key="14">
    <source>
        <dbReference type="EMBL" id="KAK3909337.1"/>
    </source>
</evidence>
<evidence type="ECO:0000256" key="11">
    <source>
        <dbReference type="SAM" id="MobiDB-lite"/>
    </source>
</evidence>
<dbReference type="EMBL" id="JAHWGI010000098">
    <property type="protein sequence ID" value="KAK3909337.1"/>
    <property type="molecule type" value="Genomic_DNA"/>
</dbReference>
<protein>
    <submittedName>
        <fullName evidence="14">Dynein regulatory complex subunit 7</fullName>
    </submittedName>
</protein>
<evidence type="ECO:0000259" key="13">
    <source>
        <dbReference type="Pfam" id="PF24671"/>
    </source>
</evidence>
<keyword evidence="15" id="KW-1185">Reference proteome</keyword>
<proteinExistence type="inferred from homology"/>
<gene>
    <name evidence="14" type="ORF">KUF71_019392</name>
</gene>
<feature type="region of interest" description="Disordered" evidence="11">
    <location>
        <begin position="297"/>
        <end position="316"/>
    </location>
</feature>
<dbReference type="InterPro" id="IPR038765">
    <property type="entry name" value="Papain-like_cys_pep_sf"/>
</dbReference>
<evidence type="ECO:0000256" key="6">
    <source>
        <dbReference type="ARBA" id="ARBA00023054"/>
    </source>
</evidence>
<dbReference type="Proteomes" id="UP001219518">
    <property type="component" value="Unassembled WGS sequence"/>
</dbReference>
<feature type="domain" description="Dynein regulatory complex subunit 7 MORN" evidence="12">
    <location>
        <begin position="350"/>
        <end position="605"/>
    </location>
</feature>
<dbReference type="PANTHER" id="PTHR35249">
    <property type="entry name" value="DYNEIN REGULATORY COMPLEX SUBUNIT 7"/>
    <property type="match status" value="1"/>
</dbReference>
<dbReference type="InterPro" id="IPR033551">
    <property type="entry name" value="DRC7/lobo"/>
</dbReference>
<dbReference type="PANTHER" id="PTHR35249:SF2">
    <property type="entry name" value="DYNEIN REGULATORY COMPLEX SUBUNIT 7"/>
    <property type="match status" value="1"/>
</dbReference>
<feature type="region of interest" description="Disordered" evidence="11">
    <location>
        <begin position="175"/>
        <end position="198"/>
    </location>
</feature>
<evidence type="ECO:0000256" key="5">
    <source>
        <dbReference type="ARBA" id="ARBA00022846"/>
    </source>
</evidence>
<comment type="subcellular location">
    <subcellularLocation>
        <location evidence="1">Cell projection</location>
        <location evidence="1">Cilium</location>
        <location evidence="1">Flagellum</location>
    </subcellularLocation>
    <subcellularLocation>
        <location evidence="2">Cytoplasm</location>
        <location evidence="2">Cytoskeleton</location>
        <location evidence="2">Cilium axoneme</location>
    </subcellularLocation>
</comment>
<comment type="similarity">
    <text evidence="3">Belongs to the DRC7 family.</text>
</comment>
<keyword evidence="9" id="KW-0966">Cell projection</keyword>
<evidence type="ECO:0000256" key="10">
    <source>
        <dbReference type="SAM" id="Coils"/>
    </source>
</evidence>
<evidence type="ECO:0000256" key="9">
    <source>
        <dbReference type="ARBA" id="ARBA00023273"/>
    </source>
</evidence>
<name>A0AAE1L8Y8_9NEOP</name>
<reference evidence="14" key="2">
    <citation type="journal article" date="2023" name="BMC Genomics">
        <title>Pest status, molecular evolution, and epigenetic factors derived from the genome assembly of Frankliniella fusca, a thysanopteran phytovirus vector.</title>
        <authorList>
            <person name="Catto M.A."/>
            <person name="Labadie P.E."/>
            <person name="Jacobson A.L."/>
            <person name="Kennedy G.G."/>
            <person name="Srinivasan R."/>
            <person name="Hunt B.G."/>
        </authorList>
    </citation>
    <scope>NUCLEOTIDE SEQUENCE</scope>
    <source>
        <strain evidence="14">PL_HMW_Pooled</strain>
    </source>
</reference>
<evidence type="ECO:0000313" key="15">
    <source>
        <dbReference type="Proteomes" id="UP001219518"/>
    </source>
</evidence>
<feature type="coiled-coil region" evidence="10">
    <location>
        <begin position="691"/>
        <end position="722"/>
    </location>
</feature>
<dbReference type="Pfam" id="PF24671">
    <property type="entry name" value="DRC7_C"/>
    <property type="match status" value="1"/>
</dbReference>
<dbReference type="GO" id="GO:0005930">
    <property type="term" value="C:axoneme"/>
    <property type="evidence" value="ECO:0007669"/>
    <property type="project" value="UniProtKB-SubCell"/>
</dbReference>
<dbReference type="GO" id="GO:0030317">
    <property type="term" value="P:flagellated sperm motility"/>
    <property type="evidence" value="ECO:0007669"/>
    <property type="project" value="TreeGrafter"/>
</dbReference>
<feature type="domain" description="Dynein regulatory complex subunit 7 C-terminal" evidence="13">
    <location>
        <begin position="674"/>
        <end position="780"/>
    </location>
</feature>
<evidence type="ECO:0000259" key="12">
    <source>
        <dbReference type="Pfam" id="PF24667"/>
    </source>
</evidence>
<dbReference type="InterPro" id="IPR056291">
    <property type="entry name" value="MORN_DRC7"/>
</dbReference>
<evidence type="ECO:0000256" key="3">
    <source>
        <dbReference type="ARBA" id="ARBA00010738"/>
    </source>
</evidence>
<accession>A0AAE1L8Y8</accession>
<dbReference type="SUPFAM" id="SSF54001">
    <property type="entry name" value="Cysteine proteinases"/>
    <property type="match status" value="1"/>
</dbReference>
<reference evidence="14" key="1">
    <citation type="submission" date="2021-07" db="EMBL/GenBank/DDBJ databases">
        <authorList>
            <person name="Catto M.A."/>
            <person name="Jacobson A."/>
            <person name="Kennedy G."/>
            <person name="Labadie P."/>
            <person name="Hunt B.G."/>
            <person name="Srinivasan R."/>
        </authorList>
    </citation>
    <scope>NUCLEOTIDE SEQUENCE</scope>
    <source>
        <strain evidence="14">PL_HMW_Pooled</strain>
        <tissue evidence="14">Head</tissue>
    </source>
</reference>
<evidence type="ECO:0000256" key="2">
    <source>
        <dbReference type="ARBA" id="ARBA00004430"/>
    </source>
</evidence>
<keyword evidence="5" id="KW-0282">Flagellum</keyword>
<keyword evidence="8" id="KW-0206">Cytoskeleton</keyword>
<evidence type="ECO:0000256" key="7">
    <source>
        <dbReference type="ARBA" id="ARBA00023069"/>
    </source>
</evidence>
<keyword evidence="4" id="KW-0963">Cytoplasm</keyword>
<keyword evidence="6 10" id="KW-0175">Coiled coil</keyword>
<sequence length="780" mass="90949">MMYKNYAFALPVLCHAMTDNNSKCPVLWYMVAFQTNDWAPPDRMTGQWEVEARQDDRGGEKQKEKFLRKTDVRVVVLQPAALVSPWTVLERQSAHCFELATLLVSLLIGAGYDAYVVSGTATREVCNNDQLRVVCPELVPKPEVVEEPRAATPPKYQVRPPPYLHSRFMEQMAERERRRELDRQREEQEEEDRRIAELEKPAPDELRGFRLHAWALVRADPARGVDEHFFLEPSTGFRHDIAHPGYHRVESVWNHVNYWVNVQEAVGRPRAPDDTCEGTDFDLTDLGKWEHLLAGEPAEWRQGPDPAAAAPDLDEQTADEDVLAEKHLDMPASWVPRLDVQNAVYEKRYPGCNKTILYKKAKVEKFAPYLNKDGLVRRVTVYADYEHGEPLSLTEHYENRADCLERVQRNLENGSATDFFRRGRDDACKEHQYVVADNSLDSVRLLRFYDVARYDGLEELEMGAEQLTETFRRRSDRLQHRRVHFLGPDPEAEDQDLASGQRRPILKIIEKFERNPEVDANRDIAERQFLLNENKILLKFHYGMGKLTAATREFTKPAKADRGRWLNFNADLVTSYEAGGKPLKQVELLELLQEQLDAEEKTLFHLSNFLRMRVVEVALPRLQVSLFDEERNEMAKKGLREREQRLLEEEAREVEAEVDFLAPYMARLGNPDGLSPSQALAMRDDCLNDFKQQYVSRAQQMQQRFETEKERLQELNRWYEENQEKLSPEQEDKHLMETQRINFLLHTLQIRLERHRDLAPQRYLALEACLRADPRLSVLY</sequence>
<dbReference type="Pfam" id="PF24667">
    <property type="entry name" value="MORN_DRC7"/>
    <property type="match status" value="1"/>
</dbReference>
<evidence type="ECO:0000256" key="8">
    <source>
        <dbReference type="ARBA" id="ARBA00023212"/>
    </source>
</evidence>
<evidence type="ECO:0000256" key="1">
    <source>
        <dbReference type="ARBA" id="ARBA00004230"/>
    </source>
</evidence>
<keyword evidence="7" id="KW-0969">Cilium</keyword>
<evidence type="ECO:0000256" key="4">
    <source>
        <dbReference type="ARBA" id="ARBA00022490"/>
    </source>
</evidence>
<dbReference type="GO" id="GO:0031514">
    <property type="term" value="C:motile cilium"/>
    <property type="evidence" value="ECO:0007669"/>
    <property type="project" value="UniProtKB-SubCell"/>
</dbReference>
<dbReference type="AlphaFoldDB" id="A0AAE1L8Y8"/>